<dbReference type="Proteomes" id="UP001296776">
    <property type="component" value="Unassembled WGS sequence"/>
</dbReference>
<sequence>MNDPAETALQLCKGFLEATLRQTEIDPEALKENHWRIEGVKRLLQGLTADDHRLVADLEAAQRALMAKRDFDDRQAVRLALNALPVHRESTPDAAKAQRTPQNTSDTWLRYRAWLSTRPRR</sequence>
<dbReference type="RefSeq" id="WP_200346971.1">
    <property type="nucleotide sequence ID" value="NZ_NRSJ01000027.1"/>
</dbReference>
<evidence type="ECO:0000313" key="2">
    <source>
        <dbReference type="Proteomes" id="UP001296776"/>
    </source>
</evidence>
<evidence type="ECO:0000313" key="1">
    <source>
        <dbReference type="EMBL" id="MBK1705756.1"/>
    </source>
</evidence>
<proteinExistence type="predicted"/>
<organism evidence="1 2">
    <name type="scientific">Halochromatium glycolicum</name>
    <dbReference type="NCBI Taxonomy" id="85075"/>
    <lineage>
        <taxon>Bacteria</taxon>
        <taxon>Pseudomonadati</taxon>
        <taxon>Pseudomonadota</taxon>
        <taxon>Gammaproteobacteria</taxon>
        <taxon>Chromatiales</taxon>
        <taxon>Chromatiaceae</taxon>
        <taxon>Halochromatium</taxon>
    </lineage>
</organism>
<comment type="caution">
    <text evidence="1">The sequence shown here is derived from an EMBL/GenBank/DDBJ whole genome shotgun (WGS) entry which is preliminary data.</text>
</comment>
<gene>
    <name evidence="1" type="ORF">CKO40_14645</name>
</gene>
<dbReference type="EMBL" id="NRSJ01000027">
    <property type="protein sequence ID" value="MBK1705756.1"/>
    <property type="molecule type" value="Genomic_DNA"/>
</dbReference>
<protein>
    <submittedName>
        <fullName evidence="1">Uncharacterized protein</fullName>
    </submittedName>
</protein>
<dbReference type="AlphaFoldDB" id="A0AAJ0XAH4"/>
<accession>A0AAJ0XAH4</accession>
<name>A0AAJ0XAH4_9GAMM</name>
<reference evidence="1" key="2">
    <citation type="journal article" date="2020" name="Microorganisms">
        <title>Osmotic Adaptation and Compatible Solute Biosynthesis of Phototrophic Bacteria as Revealed from Genome Analyses.</title>
        <authorList>
            <person name="Imhoff J.F."/>
            <person name="Rahn T."/>
            <person name="Kunzel S."/>
            <person name="Keller A."/>
            <person name="Neulinger S.C."/>
        </authorList>
    </citation>
    <scope>NUCLEOTIDE SEQUENCE</scope>
    <source>
        <strain evidence="1">DSM 11080</strain>
    </source>
</reference>
<keyword evidence="2" id="KW-1185">Reference proteome</keyword>
<reference evidence="1" key="1">
    <citation type="submission" date="2017-08" db="EMBL/GenBank/DDBJ databases">
        <authorList>
            <person name="Imhoff J.F."/>
            <person name="Rahn T."/>
            <person name="Kuenzel S."/>
            <person name="Neulinger S.C."/>
        </authorList>
    </citation>
    <scope>NUCLEOTIDE SEQUENCE</scope>
    <source>
        <strain evidence="1">DSM 11080</strain>
    </source>
</reference>